<dbReference type="PANTHER" id="PTHR30136:SF39">
    <property type="entry name" value="TRANSCRIPTIONAL REGULATORY PROTEIN"/>
    <property type="match status" value="1"/>
</dbReference>
<dbReference type="Gene3D" id="1.10.10.10">
    <property type="entry name" value="Winged helix-like DNA-binding domain superfamily/Winged helix DNA-binding domain"/>
    <property type="match status" value="1"/>
</dbReference>
<dbReference type="SUPFAM" id="SSF46785">
    <property type="entry name" value="Winged helix' DNA-binding domain"/>
    <property type="match status" value="1"/>
</dbReference>
<feature type="region of interest" description="Disordered" evidence="4">
    <location>
        <begin position="1"/>
        <end position="24"/>
    </location>
</feature>
<name>A0A5M8B2H1_9BURK</name>
<dbReference type="InterPro" id="IPR014757">
    <property type="entry name" value="Tscrpt_reg_IclR_C"/>
</dbReference>
<evidence type="ECO:0000259" key="5">
    <source>
        <dbReference type="PROSITE" id="PS51077"/>
    </source>
</evidence>
<sequence>MSKAIKGVRQTEETREPGARTAGAQTLRRGLQLLRLMADRQEEGLTLAELVEATGLERPTAYRLLCCLEEERFAERHPASKRYRLGLDALQLGAAVHDKAPVVDLVLPAMKRLARLSGDTVFLVVQQGDFTVCLHREEGPFPVRIFTTVPQQRRLLGIGAGGLALMAKMRDDAIREVFKRRAALYAEHGMTLAKLNSAVERARKKGFAEIVDSITVGVSGVGCAFSLPYGAEAAISLGAISSRMHPGRRVELGRLLREELGQAFGNEPA</sequence>
<proteinExistence type="predicted"/>
<keyword evidence="2" id="KW-0238">DNA-binding</keyword>
<dbReference type="PROSITE" id="PS51078">
    <property type="entry name" value="ICLR_ED"/>
    <property type="match status" value="1"/>
</dbReference>
<evidence type="ECO:0000313" key="7">
    <source>
        <dbReference type="EMBL" id="KAA6129292.1"/>
    </source>
</evidence>
<dbReference type="Gene3D" id="3.30.450.40">
    <property type="match status" value="1"/>
</dbReference>
<dbReference type="RefSeq" id="WP_150082515.1">
    <property type="nucleotide sequence ID" value="NZ_VWRN01000019.1"/>
</dbReference>
<dbReference type="GO" id="GO:0003700">
    <property type="term" value="F:DNA-binding transcription factor activity"/>
    <property type="evidence" value="ECO:0007669"/>
    <property type="project" value="TreeGrafter"/>
</dbReference>
<dbReference type="InterPro" id="IPR050707">
    <property type="entry name" value="HTH_MetabolicPath_Reg"/>
</dbReference>
<feature type="domain" description="IclR-ED" evidence="6">
    <location>
        <begin position="88"/>
        <end position="269"/>
    </location>
</feature>
<dbReference type="Pfam" id="PF09339">
    <property type="entry name" value="HTH_IclR"/>
    <property type="match status" value="1"/>
</dbReference>
<feature type="compositionally biased region" description="Basic and acidic residues" evidence="4">
    <location>
        <begin position="9"/>
        <end position="18"/>
    </location>
</feature>
<evidence type="ECO:0000256" key="2">
    <source>
        <dbReference type="ARBA" id="ARBA00023125"/>
    </source>
</evidence>
<dbReference type="GO" id="GO:0003677">
    <property type="term" value="F:DNA binding"/>
    <property type="evidence" value="ECO:0007669"/>
    <property type="project" value="UniProtKB-KW"/>
</dbReference>
<dbReference type="GO" id="GO:0045892">
    <property type="term" value="P:negative regulation of DNA-templated transcription"/>
    <property type="evidence" value="ECO:0007669"/>
    <property type="project" value="TreeGrafter"/>
</dbReference>
<dbReference type="SMART" id="SM00346">
    <property type="entry name" value="HTH_ICLR"/>
    <property type="match status" value="1"/>
</dbReference>
<organism evidence="7 8">
    <name type="scientific">Cupriavidus cauae</name>
    <dbReference type="NCBI Taxonomy" id="2608999"/>
    <lineage>
        <taxon>Bacteria</taxon>
        <taxon>Pseudomonadati</taxon>
        <taxon>Pseudomonadota</taxon>
        <taxon>Betaproteobacteria</taxon>
        <taxon>Burkholderiales</taxon>
        <taxon>Burkholderiaceae</taxon>
        <taxon>Cupriavidus</taxon>
    </lineage>
</organism>
<dbReference type="InterPro" id="IPR036390">
    <property type="entry name" value="WH_DNA-bd_sf"/>
</dbReference>
<keyword evidence="1" id="KW-0805">Transcription regulation</keyword>
<protein>
    <submittedName>
        <fullName evidence="7">IclR family transcriptional regulator</fullName>
    </submittedName>
</protein>
<comment type="caution">
    <text evidence="7">The sequence shown here is derived from an EMBL/GenBank/DDBJ whole genome shotgun (WGS) entry which is preliminary data.</text>
</comment>
<evidence type="ECO:0000256" key="4">
    <source>
        <dbReference type="SAM" id="MobiDB-lite"/>
    </source>
</evidence>
<evidence type="ECO:0000256" key="1">
    <source>
        <dbReference type="ARBA" id="ARBA00023015"/>
    </source>
</evidence>
<dbReference type="EMBL" id="VWRN01000019">
    <property type="protein sequence ID" value="KAA6129292.1"/>
    <property type="molecule type" value="Genomic_DNA"/>
</dbReference>
<dbReference type="InterPro" id="IPR005471">
    <property type="entry name" value="Tscrpt_reg_IclR_N"/>
</dbReference>
<keyword evidence="8" id="KW-1185">Reference proteome</keyword>
<dbReference type="InterPro" id="IPR036388">
    <property type="entry name" value="WH-like_DNA-bd_sf"/>
</dbReference>
<dbReference type="SUPFAM" id="SSF55781">
    <property type="entry name" value="GAF domain-like"/>
    <property type="match status" value="1"/>
</dbReference>
<gene>
    <name evidence="7" type="ORF">F1599_06005</name>
</gene>
<dbReference type="InterPro" id="IPR029016">
    <property type="entry name" value="GAF-like_dom_sf"/>
</dbReference>
<dbReference type="AlphaFoldDB" id="A0A5M8B2H1"/>
<keyword evidence="3" id="KW-0804">Transcription</keyword>
<dbReference type="Pfam" id="PF01614">
    <property type="entry name" value="IclR_C"/>
    <property type="match status" value="1"/>
</dbReference>
<feature type="domain" description="HTH iclR-type" evidence="5">
    <location>
        <begin position="24"/>
        <end position="87"/>
    </location>
</feature>
<accession>A0A5M8B2H1</accession>
<evidence type="ECO:0000259" key="6">
    <source>
        <dbReference type="PROSITE" id="PS51078"/>
    </source>
</evidence>
<evidence type="ECO:0000313" key="8">
    <source>
        <dbReference type="Proteomes" id="UP000324324"/>
    </source>
</evidence>
<dbReference type="Proteomes" id="UP000324324">
    <property type="component" value="Unassembled WGS sequence"/>
</dbReference>
<dbReference type="PANTHER" id="PTHR30136">
    <property type="entry name" value="HELIX-TURN-HELIX TRANSCRIPTIONAL REGULATOR, ICLR FAMILY"/>
    <property type="match status" value="1"/>
</dbReference>
<reference evidence="7 8" key="1">
    <citation type="submission" date="2019-09" db="EMBL/GenBank/DDBJ databases">
        <title>Isolation of a novel species in the genus Cupriavidus from patients with sepsis using whole genome sequencing.</title>
        <authorList>
            <person name="Kweon O.J."/>
            <person name="Lee M.-K."/>
        </authorList>
    </citation>
    <scope>NUCLEOTIDE SEQUENCE [LARGE SCALE GENOMIC DNA]</scope>
    <source>
        <strain evidence="7 8">MKL-01</strain>
    </source>
</reference>
<evidence type="ECO:0000256" key="3">
    <source>
        <dbReference type="ARBA" id="ARBA00023163"/>
    </source>
</evidence>
<dbReference type="PROSITE" id="PS51077">
    <property type="entry name" value="HTH_ICLR"/>
    <property type="match status" value="1"/>
</dbReference>